<dbReference type="STRING" id="45351.A7SKA9"/>
<dbReference type="AlphaFoldDB" id="A7SKA9"/>
<accession>A7SKA9</accession>
<dbReference type="PhylomeDB" id="A7SKA9"/>
<keyword evidence="3" id="KW-1185">Reference proteome</keyword>
<feature type="compositionally biased region" description="Basic and acidic residues" evidence="1">
    <location>
        <begin position="229"/>
        <end position="245"/>
    </location>
</feature>
<feature type="compositionally biased region" description="Basic and acidic residues" evidence="1">
    <location>
        <begin position="304"/>
        <end position="313"/>
    </location>
</feature>
<feature type="compositionally biased region" description="Basic and acidic residues" evidence="1">
    <location>
        <begin position="326"/>
        <end position="346"/>
    </location>
</feature>
<feature type="compositionally biased region" description="Low complexity" evidence="1">
    <location>
        <begin position="571"/>
        <end position="581"/>
    </location>
</feature>
<dbReference type="GO" id="GO:0061630">
    <property type="term" value="F:ubiquitin protein ligase activity"/>
    <property type="evidence" value="ECO:0007669"/>
    <property type="project" value="InterPro"/>
</dbReference>
<feature type="compositionally biased region" description="Basic and acidic residues" evidence="1">
    <location>
        <begin position="411"/>
        <end position="443"/>
    </location>
</feature>
<dbReference type="Gene3D" id="3.30.40.10">
    <property type="entry name" value="Zinc/RING finger domain, C3HC4 (zinc finger)"/>
    <property type="match status" value="1"/>
</dbReference>
<gene>
    <name evidence="2" type="ORF">NEMVEDRAFT_v1g245839</name>
</gene>
<evidence type="ECO:0008006" key="4">
    <source>
        <dbReference type="Google" id="ProtNLM"/>
    </source>
</evidence>
<dbReference type="SUPFAM" id="SSF57850">
    <property type="entry name" value="RING/U-box"/>
    <property type="match status" value="1"/>
</dbReference>
<dbReference type="EMBL" id="DS469685">
    <property type="protein sequence ID" value="EDO35875.1"/>
    <property type="molecule type" value="Genomic_DNA"/>
</dbReference>
<feature type="region of interest" description="Disordered" evidence="1">
    <location>
        <begin position="168"/>
        <end position="192"/>
    </location>
</feature>
<feature type="compositionally biased region" description="Basic and acidic residues" evidence="1">
    <location>
        <begin position="495"/>
        <end position="519"/>
    </location>
</feature>
<proteinExistence type="predicted"/>
<dbReference type="Proteomes" id="UP000001593">
    <property type="component" value="Unassembled WGS sequence"/>
</dbReference>
<feature type="region of interest" description="Disordered" evidence="1">
    <location>
        <begin position="205"/>
        <end position="636"/>
    </location>
</feature>
<reference evidence="2 3" key="1">
    <citation type="journal article" date="2007" name="Science">
        <title>Sea anemone genome reveals ancestral eumetazoan gene repertoire and genomic organization.</title>
        <authorList>
            <person name="Putnam N.H."/>
            <person name="Srivastava M."/>
            <person name="Hellsten U."/>
            <person name="Dirks B."/>
            <person name="Chapman J."/>
            <person name="Salamov A."/>
            <person name="Terry A."/>
            <person name="Shapiro H."/>
            <person name="Lindquist E."/>
            <person name="Kapitonov V.V."/>
            <person name="Jurka J."/>
            <person name="Genikhovich G."/>
            <person name="Grigoriev I.V."/>
            <person name="Lucas S.M."/>
            <person name="Steele R.E."/>
            <person name="Finnerty J.R."/>
            <person name="Technau U."/>
            <person name="Martindale M.Q."/>
            <person name="Rokhsar D.S."/>
        </authorList>
    </citation>
    <scope>NUCLEOTIDE SEQUENCE [LARGE SCALE GENOMIC DNA]</scope>
    <source>
        <strain evidence="3">CH2 X CH6</strain>
    </source>
</reference>
<organism evidence="2 3">
    <name type="scientific">Nematostella vectensis</name>
    <name type="common">Starlet sea anemone</name>
    <dbReference type="NCBI Taxonomy" id="45351"/>
    <lineage>
        <taxon>Eukaryota</taxon>
        <taxon>Metazoa</taxon>
        <taxon>Cnidaria</taxon>
        <taxon>Anthozoa</taxon>
        <taxon>Hexacorallia</taxon>
        <taxon>Actiniaria</taxon>
        <taxon>Edwardsiidae</taxon>
        <taxon>Nematostella</taxon>
    </lineage>
</organism>
<feature type="compositionally biased region" description="Basic residues" evidence="1">
    <location>
        <begin position="544"/>
        <end position="555"/>
    </location>
</feature>
<dbReference type="InterPro" id="IPR039133">
    <property type="entry name" value="RNF25"/>
</dbReference>
<dbReference type="eggNOG" id="KOG4445">
    <property type="taxonomic scope" value="Eukaryota"/>
</dbReference>
<feature type="compositionally biased region" description="Basic and acidic residues" evidence="1">
    <location>
        <begin position="252"/>
        <end position="264"/>
    </location>
</feature>
<feature type="compositionally biased region" description="Low complexity" evidence="1">
    <location>
        <begin position="169"/>
        <end position="186"/>
    </location>
</feature>
<evidence type="ECO:0000256" key="1">
    <source>
        <dbReference type="SAM" id="MobiDB-lite"/>
    </source>
</evidence>
<name>A7SKA9_NEMVE</name>
<feature type="compositionally biased region" description="Polar residues" evidence="1">
    <location>
        <begin position="560"/>
        <end position="570"/>
    </location>
</feature>
<sequence length="636" mass="70595">MSPYDKHPLVWGLRTSHFQSISLNLHELAETRIGSPMLFELIEDSHCFTKTECYHYFHCSCLARYIDHTIKMSKASGDDKQEQAILFLLLLEIGIKVVCPMCRLPISYDLEALKAAPHETTPEEVAVYKPDNKTKRRQKELAALYQRQLQKGGIIDVEQEKNKFLIDITSTPEPSTTEPTSDASSSCDGQGTVDQVETAQDMFQNPGLNSAYEKPAQPHRPGSGRGRNRQYDRGRGGGRKWEERHRNKSRRKEVLNENERDDGMKLGQNYISKQNIHKKDLGGDKPMQIGQERADNIDAQSSEGNRKNTEKEAGTLNEMFSADSRVITETELDSKDTTADNLDGSHKYTRKVPQRDDGPRGREDFKGPRGNNMGRTPNQKREKGAATKPRKSPGSDTRRHTKNEPQQVDSSCDRKDFIGPRNGDAGRKPNESTREDKGADIKPGRCPGYGRGKRWQGNSGERTRQKAAEDTCMVDGRGSVANGAFTKPVMSNRVQEQKTRESESHVSRENDTPVTRKSDTSLAGKNGISVGERCSDAAETPSVSKRRQRRHRKGGKNGDKSNSVSSRNEVTPSSSTPEPSSLAVKETVRPPPGFEMVQGNAGGFSTPGPPPGLGRQTVKPPPGFEGVFSKAFDCSK</sequence>
<protein>
    <recommendedName>
        <fullName evidence="4">E3 ubiquitin-protein ligase</fullName>
    </recommendedName>
</protein>
<evidence type="ECO:0000313" key="3">
    <source>
        <dbReference type="Proteomes" id="UP000001593"/>
    </source>
</evidence>
<evidence type="ECO:0000313" key="2">
    <source>
        <dbReference type="EMBL" id="EDO35875.1"/>
    </source>
</evidence>
<dbReference type="InterPro" id="IPR013083">
    <property type="entry name" value="Znf_RING/FYVE/PHD"/>
</dbReference>
<dbReference type="PANTHER" id="PTHR13198:SF4">
    <property type="entry name" value="E3 UBIQUITIN-PROTEIN LIGASE RNF25"/>
    <property type="match status" value="1"/>
</dbReference>
<dbReference type="HOGENOM" id="CLU_430413_0_0_1"/>
<dbReference type="InParanoid" id="A7SKA9"/>
<dbReference type="OMA" id="HSQCLAR"/>
<dbReference type="PANTHER" id="PTHR13198">
    <property type="entry name" value="RING FINGER PROTEIN 25"/>
    <property type="match status" value="1"/>
</dbReference>
<feature type="compositionally biased region" description="Basic and acidic residues" evidence="1">
    <location>
        <begin position="353"/>
        <end position="367"/>
    </location>
</feature>